<dbReference type="InterPro" id="IPR036390">
    <property type="entry name" value="WH_DNA-bd_sf"/>
</dbReference>
<reference evidence="2 3" key="1">
    <citation type="submission" date="2016-10" db="EMBL/GenBank/DDBJ databases">
        <authorList>
            <person name="de Groot N.N."/>
        </authorList>
    </citation>
    <scope>NUCLEOTIDE SEQUENCE [LARGE SCALE GENOMIC DNA]</scope>
    <source>
        <strain evidence="2 3">DSM 9990</strain>
    </source>
</reference>
<dbReference type="InterPro" id="IPR036388">
    <property type="entry name" value="WH-like_DNA-bd_sf"/>
</dbReference>
<proteinExistence type="predicted"/>
<dbReference type="Gene3D" id="1.10.10.10">
    <property type="entry name" value="Winged helix-like DNA-binding domain superfamily/Winged helix DNA-binding domain"/>
    <property type="match status" value="1"/>
</dbReference>
<dbReference type="Proteomes" id="UP000199611">
    <property type="component" value="Unassembled WGS sequence"/>
</dbReference>
<dbReference type="PANTHER" id="PTHR30432">
    <property type="entry name" value="TRANSCRIPTIONAL REGULATOR MODE"/>
    <property type="match status" value="1"/>
</dbReference>
<dbReference type="Pfam" id="PF00126">
    <property type="entry name" value="HTH_1"/>
    <property type="match status" value="1"/>
</dbReference>
<dbReference type="RefSeq" id="WP_218148809.1">
    <property type="nucleotide sequence ID" value="NZ_FOUU01000002.1"/>
</dbReference>
<evidence type="ECO:0000313" key="2">
    <source>
        <dbReference type="EMBL" id="SFM62733.1"/>
    </source>
</evidence>
<dbReference type="InterPro" id="IPR051815">
    <property type="entry name" value="Molybdate_resp_trans_reg"/>
</dbReference>
<dbReference type="AlphaFoldDB" id="A0A1I4SEM0"/>
<protein>
    <submittedName>
        <fullName evidence="2">Molybdate transport system regulatory protein</fullName>
    </submittedName>
</protein>
<dbReference type="STRING" id="39841.SAMN05660836_00914"/>
<accession>A0A1I4SEM0</accession>
<dbReference type="GO" id="GO:0003700">
    <property type="term" value="F:DNA-binding transcription factor activity"/>
    <property type="evidence" value="ECO:0007669"/>
    <property type="project" value="InterPro"/>
</dbReference>
<dbReference type="EMBL" id="FOUU01000002">
    <property type="protein sequence ID" value="SFM62733.1"/>
    <property type="molecule type" value="Genomic_DNA"/>
</dbReference>
<organism evidence="2 3">
    <name type="scientific">Thermodesulforhabdus norvegica</name>
    <dbReference type="NCBI Taxonomy" id="39841"/>
    <lineage>
        <taxon>Bacteria</taxon>
        <taxon>Pseudomonadati</taxon>
        <taxon>Thermodesulfobacteriota</taxon>
        <taxon>Syntrophobacteria</taxon>
        <taxon>Syntrophobacterales</taxon>
        <taxon>Thermodesulforhabdaceae</taxon>
        <taxon>Thermodesulforhabdus</taxon>
    </lineage>
</organism>
<dbReference type="InterPro" id="IPR000847">
    <property type="entry name" value="LysR_HTH_N"/>
</dbReference>
<keyword evidence="3" id="KW-1185">Reference proteome</keyword>
<feature type="domain" description="HTH lysR-type" evidence="1">
    <location>
        <begin position="28"/>
        <end position="86"/>
    </location>
</feature>
<dbReference type="PANTHER" id="PTHR30432:SF1">
    <property type="entry name" value="DNA-BINDING TRANSCRIPTIONAL DUAL REGULATOR MODE"/>
    <property type="match status" value="1"/>
</dbReference>
<evidence type="ECO:0000313" key="3">
    <source>
        <dbReference type="Proteomes" id="UP000199611"/>
    </source>
</evidence>
<name>A0A1I4SEM0_9BACT</name>
<sequence length="119" mass="13687">MGKDRFTMRLHLWLEGDGGVVFGPGRAQLLAKVQECGSLRKAAEELGMSYRAAWGKIKKTEELIGKPLLEQSGTRKDGYSLTAFGRRLLESYTEWFRYVEKVSLEKARELFPWDIKPFE</sequence>
<gene>
    <name evidence="2" type="ORF">SAMN05660836_00914</name>
</gene>
<evidence type="ECO:0000259" key="1">
    <source>
        <dbReference type="Pfam" id="PF00126"/>
    </source>
</evidence>
<dbReference type="SUPFAM" id="SSF46785">
    <property type="entry name" value="Winged helix' DNA-binding domain"/>
    <property type="match status" value="1"/>
</dbReference>